<dbReference type="Proteomes" id="UP000037269">
    <property type="component" value="Unassembled WGS sequence"/>
</dbReference>
<keyword evidence="4" id="KW-1185">Reference proteome</keyword>
<protein>
    <submittedName>
        <fullName evidence="2">Uncharacterized protein</fullName>
    </submittedName>
</protein>
<dbReference type="RefSeq" id="WP_043068656.1">
    <property type="nucleotide sequence ID" value="NZ_BJOA01000066.1"/>
</dbReference>
<evidence type="ECO:0000313" key="4">
    <source>
        <dbReference type="Proteomes" id="UP000037269"/>
    </source>
</evidence>
<reference evidence="3 5" key="2">
    <citation type="submission" date="2016-10" db="EMBL/GenBank/DDBJ databases">
        <authorList>
            <person name="de Groot N.N."/>
        </authorList>
    </citation>
    <scope>NUCLEOTIDE SEQUENCE [LARGE SCALE GENOMIC DNA]</scope>
    <source>
        <strain evidence="3 5">DSM 2895</strain>
    </source>
</reference>
<evidence type="ECO:0000313" key="5">
    <source>
        <dbReference type="Proteomes" id="UP000182836"/>
    </source>
</evidence>
<dbReference type="EMBL" id="LGUG01000002">
    <property type="protein sequence ID" value="KON99387.1"/>
    <property type="molecule type" value="Genomic_DNA"/>
</dbReference>
<dbReference type="EMBL" id="FNED01000005">
    <property type="protein sequence ID" value="SDI52954.1"/>
    <property type="molecule type" value="Genomic_DNA"/>
</dbReference>
<evidence type="ECO:0000313" key="3">
    <source>
        <dbReference type="EMBL" id="SDI52954.1"/>
    </source>
</evidence>
<dbReference type="AlphaFoldDB" id="A0A0D1XEH4"/>
<dbReference type="PATRIC" id="fig|47500.8.peg.4242"/>
<name>A0A0D1XEH4_ANEMI</name>
<dbReference type="GeneID" id="42303857"/>
<evidence type="ECO:0000256" key="1">
    <source>
        <dbReference type="SAM" id="MobiDB-lite"/>
    </source>
</evidence>
<evidence type="ECO:0000313" key="2">
    <source>
        <dbReference type="EMBL" id="KON99387.1"/>
    </source>
</evidence>
<gene>
    <name evidence="2" type="ORF">AF333_01325</name>
    <name evidence="3" type="ORF">SAMN04487909_1059</name>
</gene>
<feature type="compositionally biased region" description="Polar residues" evidence="1">
    <location>
        <begin position="78"/>
        <end position="88"/>
    </location>
</feature>
<proteinExistence type="predicted"/>
<dbReference type="Proteomes" id="UP000182836">
    <property type="component" value="Unassembled WGS sequence"/>
</dbReference>
<organism evidence="2 4">
    <name type="scientific">Aneurinibacillus migulanus</name>
    <name type="common">Bacillus migulanus</name>
    <dbReference type="NCBI Taxonomy" id="47500"/>
    <lineage>
        <taxon>Bacteria</taxon>
        <taxon>Bacillati</taxon>
        <taxon>Bacillota</taxon>
        <taxon>Bacilli</taxon>
        <taxon>Bacillales</taxon>
        <taxon>Paenibacillaceae</taxon>
        <taxon>Aneurinibacillus group</taxon>
        <taxon>Aneurinibacillus</taxon>
    </lineage>
</organism>
<sequence length="109" mass="12456">MLIKYENGIEFFVEKKYKKYINEMKPEEIDVSHLNFAPDKAAANMPEQKVIDVSDSAVKNDADISRQQTEEPSKNNSRDSANTLSNTGPRGDCNLLNYKQESRVLIIQF</sequence>
<dbReference type="OrthoDB" id="9960693at2"/>
<accession>A0A0D1XEH4</accession>
<reference evidence="2 4" key="1">
    <citation type="submission" date="2015-07" db="EMBL/GenBank/DDBJ databases">
        <title>Fjat-14205 dsm 2895.</title>
        <authorList>
            <person name="Liu B."/>
            <person name="Wang J."/>
            <person name="Zhu Y."/>
            <person name="Liu G."/>
            <person name="Chen Q."/>
            <person name="Chen Z."/>
            <person name="Lan J."/>
            <person name="Che J."/>
            <person name="Ge C."/>
            <person name="Shi H."/>
            <person name="Pan Z."/>
            <person name="Liu X."/>
        </authorList>
    </citation>
    <scope>NUCLEOTIDE SEQUENCE [LARGE SCALE GENOMIC DNA]</scope>
    <source>
        <strain evidence="2 4">DSM 2895</strain>
    </source>
</reference>
<feature type="compositionally biased region" description="Basic and acidic residues" evidence="1">
    <location>
        <begin position="58"/>
        <end position="77"/>
    </location>
</feature>
<feature type="region of interest" description="Disordered" evidence="1">
    <location>
        <begin position="47"/>
        <end position="95"/>
    </location>
</feature>